<accession>A0AAP0LFV3</accession>
<keyword evidence="3" id="KW-1185">Reference proteome</keyword>
<feature type="region of interest" description="Disordered" evidence="1">
    <location>
        <begin position="137"/>
        <end position="173"/>
    </location>
</feature>
<dbReference type="Proteomes" id="UP001420932">
    <property type="component" value="Unassembled WGS sequence"/>
</dbReference>
<evidence type="ECO:0000256" key="1">
    <source>
        <dbReference type="SAM" id="MobiDB-lite"/>
    </source>
</evidence>
<comment type="caution">
    <text evidence="2">The sequence shown here is derived from an EMBL/GenBank/DDBJ whole genome shotgun (WGS) entry which is preliminary data.</text>
</comment>
<dbReference type="EMBL" id="JBBNAF010000001">
    <property type="protein sequence ID" value="KAK9169848.1"/>
    <property type="molecule type" value="Genomic_DNA"/>
</dbReference>
<feature type="compositionally biased region" description="Acidic residues" evidence="1">
    <location>
        <begin position="144"/>
        <end position="173"/>
    </location>
</feature>
<reference evidence="2 3" key="1">
    <citation type="submission" date="2024-01" db="EMBL/GenBank/DDBJ databases">
        <title>Genome assemblies of Stephania.</title>
        <authorList>
            <person name="Yang L."/>
        </authorList>
    </citation>
    <scope>NUCLEOTIDE SEQUENCE [LARGE SCALE GENOMIC DNA]</scope>
    <source>
        <strain evidence="2">YNDBR</strain>
        <tissue evidence="2">Leaf</tissue>
    </source>
</reference>
<organism evidence="2 3">
    <name type="scientific">Stephania yunnanensis</name>
    <dbReference type="NCBI Taxonomy" id="152371"/>
    <lineage>
        <taxon>Eukaryota</taxon>
        <taxon>Viridiplantae</taxon>
        <taxon>Streptophyta</taxon>
        <taxon>Embryophyta</taxon>
        <taxon>Tracheophyta</taxon>
        <taxon>Spermatophyta</taxon>
        <taxon>Magnoliopsida</taxon>
        <taxon>Ranunculales</taxon>
        <taxon>Menispermaceae</taxon>
        <taxon>Menispermoideae</taxon>
        <taxon>Cissampelideae</taxon>
        <taxon>Stephania</taxon>
    </lineage>
</organism>
<evidence type="ECO:0000313" key="2">
    <source>
        <dbReference type="EMBL" id="KAK9169848.1"/>
    </source>
</evidence>
<protein>
    <submittedName>
        <fullName evidence="2">Uncharacterized protein</fullName>
    </submittedName>
</protein>
<proteinExistence type="predicted"/>
<dbReference type="AlphaFoldDB" id="A0AAP0LFV3"/>
<name>A0AAP0LFV3_9MAGN</name>
<gene>
    <name evidence="2" type="ORF">Syun_001988</name>
</gene>
<evidence type="ECO:0000313" key="3">
    <source>
        <dbReference type="Proteomes" id="UP001420932"/>
    </source>
</evidence>
<sequence>MDVTTAPTQLKRSYSRLRMIKKPTVPLNIVDTPVLIKDDDDKADGRLQPLQSNKEMQKWVAKFFVRAHIPTKSLHYYVTYVASNPSKKRREKPEGNHLGKLFIEMGLPPPSRHEYEEVLRDRVDVIREKNFKKMVYIQSKPEESVEGGEEMSTDDDDCDDSGEIDSEEGSNEE</sequence>